<accession>A0A0B6AG18</accession>
<dbReference type="KEGG" id="bmeg:BG04_1740"/>
<dbReference type="PIRSF" id="PIRSF002599">
    <property type="entry name" value="Cold_shock_A"/>
    <property type="match status" value="1"/>
</dbReference>
<dbReference type="RefSeq" id="WP_013085180.1">
    <property type="nucleotide sequence ID" value="NZ_BCVB01000008.1"/>
</dbReference>
<protein>
    <recommendedName>
        <fullName evidence="3">DUF1294 domain-containing protein</fullName>
    </recommendedName>
</protein>
<evidence type="ECO:0000313" key="2">
    <source>
        <dbReference type="Proteomes" id="UP000031829"/>
    </source>
</evidence>
<dbReference type="InterPro" id="IPR012156">
    <property type="entry name" value="Cold_shock_CspA"/>
</dbReference>
<dbReference type="GO" id="GO:0003676">
    <property type="term" value="F:nucleic acid binding"/>
    <property type="evidence" value="ECO:0007669"/>
    <property type="project" value="InterPro"/>
</dbReference>
<dbReference type="Proteomes" id="UP000031829">
    <property type="component" value="Chromosome"/>
</dbReference>
<dbReference type="GeneID" id="93645206"/>
<dbReference type="Pfam" id="PF06961">
    <property type="entry name" value="DUF1294"/>
    <property type="match status" value="1"/>
</dbReference>
<dbReference type="EMBL" id="CP009920">
    <property type="protein sequence ID" value="AJI23840.1"/>
    <property type="molecule type" value="Genomic_DNA"/>
</dbReference>
<evidence type="ECO:0008006" key="3">
    <source>
        <dbReference type="Google" id="ProtNLM"/>
    </source>
</evidence>
<proteinExistence type="predicted"/>
<name>A0A0B6AG18_PRIM2</name>
<organism evidence="1 2">
    <name type="scientific">Priestia megaterium (strain ATCC 14581 / DSM 32 / CCUG 1817 / JCM 2506 / NBRC 15308 / NCIMB 9376 / NCTC 10342 / NRRL B-14308 / VKM B-512 / Ford 19)</name>
    <name type="common">Bacillus megaterium</name>
    <dbReference type="NCBI Taxonomy" id="1348623"/>
    <lineage>
        <taxon>Bacteria</taxon>
        <taxon>Bacillati</taxon>
        <taxon>Bacillota</taxon>
        <taxon>Bacilli</taxon>
        <taxon>Bacillales</taxon>
        <taxon>Bacillaceae</taxon>
        <taxon>Priestia</taxon>
    </lineage>
</organism>
<dbReference type="InterPro" id="IPR010718">
    <property type="entry name" value="DUF1294"/>
</dbReference>
<dbReference type="HOGENOM" id="CLU_091970_3_0_9"/>
<reference evidence="1 2" key="1">
    <citation type="journal article" date="2015" name="Genome Announc.">
        <title>Complete genome sequences for 35 biothreat assay-relevant bacillus species.</title>
        <authorList>
            <person name="Johnson S.L."/>
            <person name="Daligault H.E."/>
            <person name="Davenport K.W."/>
            <person name="Jaissle J."/>
            <person name="Frey K.G."/>
            <person name="Ladner J.T."/>
            <person name="Broomall S.M."/>
            <person name="Bishop-Lilly K.A."/>
            <person name="Bruce D.C."/>
            <person name="Gibbons H.S."/>
            <person name="Coyne S.R."/>
            <person name="Lo C.C."/>
            <person name="Meincke L."/>
            <person name="Munk A.C."/>
            <person name="Koroleva G.I."/>
            <person name="Rosenzweig C.N."/>
            <person name="Palacios G.F."/>
            <person name="Redden C.L."/>
            <person name="Minogue T.D."/>
            <person name="Chain P.S."/>
        </authorList>
    </citation>
    <scope>NUCLEOTIDE SEQUENCE [LARGE SCALE GENOMIC DNA]</scope>
    <source>
        <strain evidence="2">ATCC 14581 / DSM 32 / JCM 2506 / NBRC 15308 / NCIMB 9376 / NCTC 10342 / NRRL B-14308 / VKM B-512</strain>
    </source>
</reference>
<gene>
    <name evidence="1" type="ORF">BG04_1740</name>
</gene>
<evidence type="ECO:0000313" key="1">
    <source>
        <dbReference type="EMBL" id="AJI23840.1"/>
    </source>
</evidence>
<dbReference type="AlphaFoldDB" id="A0A0B6AG18"/>
<dbReference type="PATRIC" id="fig|592022.4.peg.4733"/>
<sequence>MNELLLTYFIAINIVGVGMMYRDKQKAKRHEWRIAESTLWTVAAIGGALGGLIGMYCYRHKTKHTSFTVGFPILAALDLLFFFVIS</sequence>